<dbReference type="Gene3D" id="2.60.210.10">
    <property type="entry name" value="Apoptosis, Tumor Necrosis Factor Receptor Associated Protein 2, Chain A"/>
    <property type="match status" value="1"/>
</dbReference>
<dbReference type="EMBL" id="CAJNIZ010042987">
    <property type="protein sequence ID" value="CAE7645949.1"/>
    <property type="molecule type" value="Genomic_DNA"/>
</dbReference>
<dbReference type="EC" id="3.4.19.12" evidence="3"/>
<comment type="similarity">
    <text evidence="2">Belongs to the peptidase C19 family.</text>
</comment>
<keyword evidence="5" id="KW-0833">Ubl conjugation pathway</keyword>
<dbReference type="InterPro" id="IPR018200">
    <property type="entry name" value="USP_CS"/>
</dbReference>
<feature type="region of interest" description="Disordered" evidence="8">
    <location>
        <begin position="1067"/>
        <end position="1087"/>
    </location>
</feature>
<evidence type="ECO:0000256" key="8">
    <source>
        <dbReference type="SAM" id="MobiDB-lite"/>
    </source>
</evidence>
<evidence type="ECO:0000313" key="12">
    <source>
        <dbReference type="Proteomes" id="UP000649617"/>
    </source>
</evidence>
<keyword evidence="6" id="KW-0378">Hydrolase</keyword>
<sequence length="1087" mass="124434">VRSESKTVGNFRFRLLIFPCGTQTAGGQQVSAFVEADPLETLDPRWCFHGVKYQITLVNWTDYRRSVTKSDIWSFSRDGIDRGWHDMVRVSELIPETGWVGPDNTLLFRASCYVRSADQLNLTNDYSCKKETGFTGLKNHGATCYMNGLLQSLFHVGEFRRIVYSIEGDDVDAQEEREDAGKEEMEDVDSKPQLIQALQNVFYKMQTSDQAVNCKELMKSFGWDTMDAFTQHDAQELNRILCDRLEERMKNTPSDGSIKRLFEGEMENYIECIDVDYKSRRNETFYDIQLNIKSERGQELQNIVESFHDFTAEETLEGDNAYEAEGHGKQRAKKGIRFLRFPPVLNLQLKRFHFDLEKMDMVKLNSRFEFPRKLDLSPFAPDGGRYDLFAVVVHNGDVNSGHYYAHIQPDPERGWFKFDDEMVTPCSEYAAIEDNYGGGDLGVWNYFDRRPSELRSVSPNTKPRIHNAYMLMYIREDLSRQILTPPDPKVVNPKMVDRCDREVRLAEQRRREKVEQQTKIRIKLVTEANLCQMTGFWDHTQVPYKQMYKFGRDSPVKDFIEQLSQEAGIDQNHLAPFVLQYRTSPRQIRFGHMSLNSSFKSHIPPYGAPHFDVGDPSLLVLVIMSRGYSLHSLRWSREDAKPDDLSTWDEEKVTMLVVKYFCAQTKRLLSMVTDGWVAHKLQSHINSKQVAQPPADADVWACWEDMGTVVKLEQLFSGDAIIWQKMRADDEREVAAQSTDCIKDECLTVQMDTDSPPVYPILTVADLSAHQANSVDVTVLLHDSKQPLCVDGWLMGTGGPPEPEVTTREERPEDAALLLCPAKFSRAEEIEPLNAPSRDQATLKELQRNLSYLSSTSKRQLTLHAVELPFQPGGRVLEKGLCPLCIRFFDDAVREVGSEVIFVPNDGNISDVLSEAQGLLKPEWGISGPLRALEVSESRLHKLYRPDQPVRGLACFSRANIFYNSVRIEADRENLGTGQRLMEIFHCDRSSQQAFAMPLLMTVTNAEKSGSIKQRCKDKLQVPDPEFKSWRLVRCSRTGSNRIHLKDDEPWDGEASDPRLCLEHVHPNPMNALSRQSRHNKPLTIKA</sequence>
<dbReference type="GO" id="GO:0006508">
    <property type="term" value="P:proteolysis"/>
    <property type="evidence" value="ECO:0007669"/>
    <property type="project" value="UniProtKB-KW"/>
</dbReference>
<dbReference type="GO" id="GO:0005634">
    <property type="term" value="C:nucleus"/>
    <property type="evidence" value="ECO:0007669"/>
    <property type="project" value="TreeGrafter"/>
</dbReference>
<comment type="caution">
    <text evidence="11">The sequence shown here is derived from an EMBL/GenBank/DDBJ whole genome shotgun (WGS) entry which is preliminary data.</text>
</comment>
<dbReference type="CDD" id="cd00121">
    <property type="entry name" value="MATH"/>
    <property type="match status" value="1"/>
</dbReference>
<feature type="domain" description="USP" evidence="10">
    <location>
        <begin position="135"/>
        <end position="476"/>
    </location>
</feature>
<dbReference type="SUPFAM" id="SSF54001">
    <property type="entry name" value="Cysteine proteinases"/>
    <property type="match status" value="1"/>
</dbReference>
<dbReference type="Proteomes" id="UP000649617">
    <property type="component" value="Unassembled WGS sequence"/>
</dbReference>
<dbReference type="GO" id="GO:0031647">
    <property type="term" value="P:regulation of protein stability"/>
    <property type="evidence" value="ECO:0007669"/>
    <property type="project" value="TreeGrafter"/>
</dbReference>
<dbReference type="InterPro" id="IPR029346">
    <property type="entry name" value="USP_C"/>
</dbReference>
<dbReference type="Pfam" id="PF14533">
    <property type="entry name" value="USP7_C2"/>
    <property type="match status" value="1"/>
</dbReference>
<dbReference type="AlphaFoldDB" id="A0A812VK96"/>
<comment type="catalytic activity">
    <reaction evidence="1">
        <text>Thiol-dependent hydrolysis of ester, thioester, amide, peptide and isopeptide bonds formed by the C-terminal Gly of ubiquitin (a 76-residue protein attached to proteins as an intracellular targeting signal).</text>
        <dbReference type="EC" id="3.4.19.12"/>
    </reaction>
</comment>
<evidence type="ECO:0000256" key="5">
    <source>
        <dbReference type="ARBA" id="ARBA00022786"/>
    </source>
</evidence>
<evidence type="ECO:0000256" key="4">
    <source>
        <dbReference type="ARBA" id="ARBA00022670"/>
    </source>
</evidence>
<feature type="domain" description="MATH" evidence="9">
    <location>
        <begin position="1"/>
        <end position="112"/>
    </location>
</feature>
<dbReference type="CDD" id="cd02659">
    <property type="entry name" value="peptidase_C19C"/>
    <property type="match status" value="1"/>
</dbReference>
<dbReference type="InterPro" id="IPR002083">
    <property type="entry name" value="MATH/TRAF_dom"/>
</dbReference>
<dbReference type="InterPro" id="IPR028889">
    <property type="entry name" value="USP"/>
</dbReference>
<dbReference type="GO" id="GO:0005829">
    <property type="term" value="C:cytosol"/>
    <property type="evidence" value="ECO:0007669"/>
    <property type="project" value="TreeGrafter"/>
</dbReference>
<dbReference type="PANTHER" id="PTHR24006">
    <property type="entry name" value="UBIQUITIN CARBOXYL-TERMINAL HYDROLASE"/>
    <property type="match status" value="1"/>
</dbReference>
<dbReference type="Pfam" id="PF00443">
    <property type="entry name" value="UCH"/>
    <property type="match status" value="1"/>
</dbReference>
<name>A0A812VK96_SYMPI</name>
<dbReference type="PROSITE" id="PS00973">
    <property type="entry name" value="USP_2"/>
    <property type="match status" value="1"/>
</dbReference>
<dbReference type="PANTHER" id="PTHR24006:SF644">
    <property type="entry name" value="UBIQUITIN CARBOXYL-TERMINAL HYDROLASE 7"/>
    <property type="match status" value="1"/>
</dbReference>
<dbReference type="PROSITE" id="PS50235">
    <property type="entry name" value="USP_3"/>
    <property type="match status" value="1"/>
</dbReference>
<dbReference type="InterPro" id="IPR050164">
    <property type="entry name" value="Peptidase_C19"/>
</dbReference>
<dbReference type="InterPro" id="IPR038765">
    <property type="entry name" value="Papain-like_cys_pep_sf"/>
</dbReference>
<dbReference type="Gene3D" id="3.90.70.10">
    <property type="entry name" value="Cysteine proteinases"/>
    <property type="match status" value="1"/>
</dbReference>
<protein>
    <recommendedName>
        <fullName evidence="3">ubiquitinyl hydrolase 1</fullName>
        <ecNumber evidence="3">3.4.19.12</ecNumber>
    </recommendedName>
</protein>
<dbReference type="InterPro" id="IPR008974">
    <property type="entry name" value="TRAF-like"/>
</dbReference>
<gene>
    <name evidence="11" type="primary">UBP12</name>
    <name evidence="11" type="ORF">SPIL2461_LOCUS17168</name>
</gene>
<keyword evidence="4" id="KW-0645">Protease</keyword>
<evidence type="ECO:0000259" key="10">
    <source>
        <dbReference type="PROSITE" id="PS50235"/>
    </source>
</evidence>
<dbReference type="GO" id="GO:0004843">
    <property type="term" value="F:cysteine-type deubiquitinase activity"/>
    <property type="evidence" value="ECO:0007669"/>
    <property type="project" value="UniProtKB-EC"/>
</dbReference>
<evidence type="ECO:0000259" key="9">
    <source>
        <dbReference type="PROSITE" id="PS50144"/>
    </source>
</evidence>
<feature type="non-terminal residue" evidence="11">
    <location>
        <position position="1087"/>
    </location>
</feature>
<evidence type="ECO:0000256" key="2">
    <source>
        <dbReference type="ARBA" id="ARBA00009085"/>
    </source>
</evidence>
<accession>A0A812VK96</accession>
<evidence type="ECO:0000256" key="1">
    <source>
        <dbReference type="ARBA" id="ARBA00000707"/>
    </source>
</evidence>
<reference evidence="11" key="1">
    <citation type="submission" date="2021-02" db="EMBL/GenBank/DDBJ databases">
        <authorList>
            <person name="Dougan E. K."/>
            <person name="Rhodes N."/>
            <person name="Thang M."/>
            <person name="Chan C."/>
        </authorList>
    </citation>
    <scope>NUCLEOTIDE SEQUENCE</scope>
</reference>
<keyword evidence="12" id="KW-1185">Reference proteome</keyword>
<keyword evidence="7" id="KW-0788">Thiol protease</keyword>
<evidence type="ECO:0000256" key="6">
    <source>
        <dbReference type="ARBA" id="ARBA00022801"/>
    </source>
</evidence>
<dbReference type="SUPFAM" id="SSF49599">
    <property type="entry name" value="TRAF domain-like"/>
    <property type="match status" value="1"/>
</dbReference>
<organism evidence="11 12">
    <name type="scientific">Symbiodinium pilosum</name>
    <name type="common">Dinoflagellate</name>
    <dbReference type="NCBI Taxonomy" id="2952"/>
    <lineage>
        <taxon>Eukaryota</taxon>
        <taxon>Sar</taxon>
        <taxon>Alveolata</taxon>
        <taxon>Dinophyceae</taxon>
        <taxon>Suessiales</taxon>
        <taxon>Symbiodiniaceae</taxon>
        <taxon>Symbiodinium</taxon>
    </lineage>
</organism>
<evidence type="ECO:0000256" key="3">
    <source>
        <dbReference type="ARBA" id="ARBA00012759"/>
    </source>
</evidence>
<dbReference type="InterPro" id="IPR001394">
    <property type="entry name" value="Peptidase_C19_UCH"/>
</dbReference>
<dbReference type="OrthoDB" id="289038at2759"/>
<proteinExistence type="inferred from homology"/>
<dbReference type="GO" id="GO:0016579">
    <property type="term" value="P:protein deubiquitination"/>
    <property type="evidence" value="ECO:0007669"/>
    <property type="project" value="InterPro"/>
</dbReference>
<evidence type="ECO:0000256" key="7">
    <source>
        <dbReference type="ARBA" id="ARBA00022807"/>
    </source>
</evidence>
<dbReference type="PROSITE" id="PS50144">
    <property type="entry name" value="MATH"/>
    <property type="match status" value="1"/>
</dbReference>
<evidence type="ECO:0000313" key="11">
    <source>
        <dbReference type="EMBL" id="CAE7645949.1"/>
    </source>
</evidence>